<dbReference type="EMBL" id="CM056815">
    <property type="protein sequence ID" value="KAJ8630839.1"/>
    <property type="molecule type" value="Genomic_DNA"/>
</dbReference>
<organism evidence="1 2">
    <name type="scientific">Persea americana</name>
    <name type="common">Avocado</name>
    <dbReference type="NCBI Taxonomy" id="3435"/>
    <lineage>
        <taxon>Eukaryota</taxon>
        <taxon>Viridiplantae</taxon>
        <taxon>Streptophyta</taxon>
        <taxon>Embryophyta</taxon>
        <taxon>Tracheophyta</taxon>
        <taxon>Spermatophyta</taxon>
        <taxon>Magnoliopsida</taxon>
        <taxon>Magnoliidae</taxon>
        <taxon>Laurales</taxon>
        <taxon>Lauraceae</taxon>
        <taxon>Persea</taxon>
    </lineage>
</organism>
<sequence>MARSFAIRDRCPDPHIFSETPPLFLLRLPSTEASACYLFLPNNKQNQTMDLPRCICSSSMSMSAIDPNHNDMRPTSMICFDPSCPTSKINTPSLFPFAAISPISTMHKFDISGPMASHPFLLHFQRMETPKLFTFGCLLLLRLSLLRLTPVGSGPLSIWFFSSYDALTSLDLTLPRSSSLVLVAKSNTNLGSTTKSLCSLFANRQNPRHWPSSFKSGNCQQRWRGTNNKRHQFSVAWATTENMIPTTGLLRQL</sequence>
<evidence type="ECO:0000313" key="1">
    <source>
        <dbReference type="EMBL" id="KAJ8630839.1"/>
    </source>
</evidence>
<keyword evidence="2" id="KW-1185">Reference proteome</keyword>
<comment type="caution">
    <text evidence="1">The sequence shown here is derived from an EMBL/GenBank/DDBJ whole genome shotgun (WGS) entry which is preliminary data.</text>
</comment>
<gene>
    <name evidence="1" type="ORF">MRB53_024162</name>
</gene>
<evidence type="ECO:0000313" key="2">
    <source>
        <dbReference type="Proteomes" id="UP001234297"/>
    </source>
</evidence>
<name>A0ACC2LCS3_PERAE</name>
<proteinExistence type="predicted"/>
<accession>A0ACC2LCS3</accession>
<dbReference type="Proteomes" id="UP001234297">
    <property type="component" value="Chromosome 7"/>
</dbReference>
<protein>
    <submittedName>
        <fullName evidence="1">Uncharacterized protein</fullName>
    </submittedName>
</protein>
<reference evidence="1 2" key="1">
    <citation type="journal article" date="2022" name="Hortic Res">
        <title>A haplotype resolved chromosomal level avocado genome allows analysis of novel avocado genes.</title>
        <authorList>
            <person name="Nath O."/>
            <person name="Fletcher S.J."/>
            <person name="Hayward A."/>
            <person name="Shaw L.M."/>
            <person name="Masouleh A.K."/>
            <person name="Furtado A."/>
            <person name="Henry R.J."/>
            <person name="Mitter N."/>
        </authorList>
    </citation>
    <scope>NUCLEOTIDE SEQUENCE [LARGE SCALE GENOMIC DNA]</scope>
    <source>
        <strain evidence="2">cv. Hass</strain>
    </source>
</reference>